<sequence length="156" mass="17650">MDGEVVRQDVVDPASGELVESAAEDRVVALLTPVELIEYEPVGPGDLELLIRILADRIERAPSVMVRLYEQKHRAEEAYQKEFSKMVIKSPNQQITMAREYAKFHSIDELTAMNLAKEQLRYAEWLQDALKSKLYGYLNLNKALAASYIAGPIGQR</sequence>
<dbReference type="AlphaFoldDB" id="A0A3E0VR65"/>
<dbReference type="EMBL" id="NBXB01000045">
    <property type="protein sequence ID" value="RFA12125.1"/>
    <property type="molecule type" value="Genomic_DNA"/>
</dbReference>
<gene>
    <name evidence="1" type="ORF">B7R22_16980</name>
</gene>
<dbReference type="OrthoDB" id="5117887at2"/>
<dbReference type="Proteomes" id="UP000256541">
    <property type="component" value="Unassembled WGS sequence"/>
</dbReference>
<protein>
    <submittedName>
        <fullName evidence="1">Uncharacterized protein</fullName>
    </submittedName>
</protein>
<evidence type="ECO:0000313" key="1">
    <source>
        <dbReference type="EMBL" id="RFA12125.1"/>
    </source>
</evidence>
<reference evidence="1 2" key="1">
    <citation type="submission" date="2017-04" db="EMBL/GenBank/DDBJ databases">
        <title>Comparative genome analysis of Subtercola boreus.</title>
        <authorList>
            <person name="Cho Y.-J."/>
            <person name="Cho A."/>
            <person name="Kim O.-S."/>
            <person name="Lee J.-I."/>
        </authorList>
    </citation>
    <scope>NUCLEOTIDE SEQUENCE [LARGE SCALE GENOMIC DNA]</scope>
    <source>
        <strain evidence="1 2">P27479</strain>
    </source>
</reference>
<name>A0A3E0VR65_9MICO</name>
<accession>A0A3E0VR65</accession>
<evidence type="ECO:0000313" key="2">
    <source>
        <dbReference type="Proteomes" id="UP000256541"/>
    </source>
</evidence>
<comment type="caution">
    <text evidence="1">The sequence shown here is derived from an EMBL/GenBank/DDBJ whole genome shotgun (WGS) entry which is preliminary data.</text>
</comment>
<dbReference type="RefSeq" id="WP_116412901.1">
    <property type="nucleotide sequence ID" value="NZ_NBXB01000045.1"/>
</dbReference>
<organism evidence="1 2">
    <name type="scientific">Subtercola boreus</name>
    <dbReference type="NCBI Taxonomy" id="120213"/>
    <lineage>
        <taxon>Bacteria</taxon>
        <taxon>Bacillati</taxon>
        <taxon>Actinomycetota</taxon>
        <taxon>Actinomycetes</taxon>
        <taxon>Micrococcales</taxon>
        <taxon>Microbacteriaceae</taxon>
        <taxon>Subtercola</taxon>
    </lineage>
</organism>
<proteinExistence type="predicted"/>